<name>A0A2T2XWP8_9ENTR</name>
<reference evidence="1 2" key="1">
    <citation type="submission" date="2018-03" db="EMBL/GenBank/DDBJ databases">
        <title>First report of an OXA-48+CTX-M-M-producing Kluyvera ascorbata clone recovered from patients admitted in a University Hospital in Madrid, Spain.</title>
        <authorList>
            <person name="Hernandez-Garcia M."/>
            <person name="Leon-Sampedro R."/>
            <person name="Perez-Viso B."/>
            <person name="Morosini M.I."/>
            <person name="Lopez-Fresnena N."/>
            <person name="Coque T.M."/>
            <person name="Bonten M."/>
            <person name="Malhotra-Kumar S."/>
            <person name="Ruiz-Garbajosa P."/>
            <person name="Canton R."/>
        </authorList>
    </citation>
    <scope>NUCLEOTIDE SEQUENCE [LARGE SCALE GENOMIC DNA]</scope>
    <source>
        <strain evidence="1 2">KA2</strain>
    </source>
</reference>
<dbReference type="EMBL" id="PYHO01000026">
    <property type="protein sequence ID" value="PSR44638.1"/>
    <property type="molecule type" value="Genomic_DNA"/>
</dbReference>
<sequence length="738" mass="80036">MKLHAEPPTPNTQYLSVTVNHYTYDGLWAVHVTGNGLWIAAADAQKLGIAPESSAKGWLNLSAIEGLEAHFDSLQQQLSLTLPEHGLTHVQHLESRPRRSAQSLQQAQEMGNLTLDYSLYASDQAGQQQTSLQSQLQTSGWLPGQISSTMNSRFLRGQSENGASHTRLMTTWQRDLPQSLTSVALGDNITTGVSWSRQVRFAGLHLARNFQLDPQLNTAPRAQFSDSVALPSTVDLYIDGLQQSHQQVKPGGYILDTLPTVTGSGQAQVVITDINGQRREVTLDLYGAPEMLAQGVSSSSLDIGWLRQHYAERSNDYAASPLLDAGWRYGLSNSLTVSAHSEQHRRAHNIGIASDWLISPAAGIVSGHAAASQSTQGDGIKWGMGYQWNARGFSFSTSTSRSSSEWADIARVSGSQPIARNDNLWISQSVSGWGTFGAGWVRQDGARYLNISGSKSFPHRVSATLGFTHALSSGDKIVQLMFSIPLGNRDSLSLQAGSQSSRWDYRHQPDYQLGGWSWQVSQNTGSTRQDHADAGYLGSYGEWHAGFDRDQSSTSRYLSGEGSLMLLESHPYALRYNRQGIALVSTDGIGNIPIAVENRPAGSTDEHGYLLLTDLPRYHNAKISLDPLSLPPEIATPIVEMHARPGLSTAVKVDFQVHRARTLSARILDRGRQPLPVGSGVSYSGGESIIGRDGFIWLENPPMPGALHIQMPTGGCTVNLPAAASDAATLNLGTLLCQ</sequence>
<dbReference type="GO" id="GO:0009279">
    <property type="term" value="C:cell outer membrane"/>
    <property type="evidence" value="ECO:0007669"/>
    <property type="project" value="TreeGrafter"/>
</dbReference>
<dbReference type="PANTHER" id="PTHR30451">
    <property type="entry name" value="OUTER MEMBRANE USHER PROTEIN"/>
    <property type="match status" value="1"/>
</dbReference>
<dbReference type="InterPro" id="IPR042186">
    <property type="entry name" value="FimD_plug_dom"/>
</dbReference>
<keyword evidence="2" id="KW-1185">Reference proteome</keyword>
<comment type="caution">
    <text evidence="1">The sequence shown here is derived from an EMBL/GenBank/DDBJ whole genome shotgun (WGS) entry which is preliminary data.</text>
</comment>
<accession>A0A2T2XWP8</accession>
<dbReference type="GO" id="GO:0009297">
    <property type="term" value="P:pilus assembly"/>
    <property type="evidence" value="ECO:0007669"/>
    <property type="project" value="InterPro"/>
</dbReference>
<gene>
    <name evidence="1" type="ORF">C8256_21960</name>
</gene>
<evidence type="ECO:0000313" key="1">
    <source>
        <dbReference type="EMBL" id="PSR44638.1"/>
    </source>
</evidence>
<proteinExistence type="predicted"/>
<organism evidence="1 2">
    <name type="scientific">Kluyvera genomosp. 2</name>
    <dbReference type="NCBI Taxonomy" id="2774054"/>
    <lineage>
        <taxon>Bacteria</taxon>
        <taxon>Pseudomonadati</taxon>
        <taxon>Pseudomonadota</taxon>
        <taxon>Gammaproteobacteria</taxon>
        <taxon>Enterobacterales</taxon>
        <taxon>Enterobacteriaceae</taxon>
        <taxon>Kluyvera</taxon>
    </lineage>
</organism>
<dbReference type="Pfam" id="PF00577">
    <property type="entry name" value="Usher"/>
    <property type="match status" value="1"/>
</dbReference>
<dbReference type="AlphaFoldDB" id="A0A2T2XWP8"/>
<dbReference type="Gene3D" id="2.60.40.3110">
    <property type="match status" value="1"/>
</dbReference>
<dbReference type="Proteomes" id="UP000240892">
    <property type="component" value="Unassembled WGS sequence"/>
</dbReference>
<dbReference type="Gene3D" id="2.60.40.2610">
    <property type="entry name" value="Outer membrane usher protein FimD, plug domain"/>
    <property type="match status" value="1"/>
</dbReference>
<evidence type="ECO:0000313" key="2">
    <source>
        <dbReference type="Proteomes" id="UP000240892"/>
    </source>
</evidence>
<dbReference type="PANTHER" id="PTHR30451:SF5">
    <property type="entry name" value="SLR0019 PROTEIN"/>
    <property type="match status" value="1"/>
</dbReference>
<dbReference type="InterPro" id="IPR000015">
    <property type="entry name" value="Fimb_usher"/>
</dbReference>
<dbReference type="GO" id="GO:0015473">
    <property type="term" value="F:fimbrial usher porin activity"/>
    <property type="evidence" value="ECO:0007669"/>
    <property type="project" value="InterPro"/>
</dbReference>
<protein>
    <submittedName>
        <fullName evidence="1">Fimbrial biogenesis outer membrane usher protein</fullName>
    </submittedName>
</protein>